<evidence type="ECO:0000313" key="3">
    <source>
        <dbReference type="Proteomes" id="UP000076078"/>
    </source>
</evidence>
<feature type="compositionally biased region" description="Polar residues" evidence="1">
    <location>
        <begin position="521"/>
        <end position="533"/>
    </location>
</feature>
<dbReference type="AlphaFoldDB" id="A0A151ZSL5"/>
<dbReference type="Proteomes" id="UP000076078">
    <property type="component" value="Unassembled WGS sequence"/>
</dbReference>
<dbReference type="OrthoDB" id="19159at2759"/>
<dbReference type="OMA" id="WDKEMGF"/>
<dbReference type="STRING" id="361077.A0A151ZSL5"/>
<feature type="region of interest" description="Disordered" evidence="1">
    <location>
        <begin position="489"/>
        <end position="537"/>
    </location>
</feature>
<dbReference type="EMBL" id="LODT01000021">
    <property type="protein sequence ID" value="KYQ96895.1"/>
    <property type="molecule type" value="Genomic_DNA"/>
</dbReference>
<feature type="region of interest" description="Disordered" evidence="1">
    <location>
        <begin position="261"/>
        <end position="285"/>
    </location>
</feature>
<feature type="region of interest" description="Disordered" evidence="1">
    <location>
        <begin position="592"/>
        <end position="627"/>
    </location>
</feature>
<sequence length="761" mass="84826">MASSLNSFGVMPNNSYRKASQLIFDMEDIIKNELEALEKFCKSDNNDVPFQRAINKAKRKFEKRRGPLLIKPLNKKKGRVIIGNMEYDPISQIWKGNEKELNNFPATPALITNLFGKNEEKVVGGMKWDPNQKEWRGNEGELSKFKLIKPALITQLNGNLNIKTENGMVYDPVTMKWRGNEVELDVFDTMDEQNKDNTFTVGKEFNLTPHLIGLFKKSEEAHNKDLSGWFPEERILDDRDFLYSIRNMSIMKLVQTAIQGNPGSTSHGAASSSLGGTPSSPGGIIPLISSKPKVVDETNDWDEVDFKQTLKLNLKIHQDTGEMGGDNMSVASGNTNDEMLNLTSEGEESEDWDKEMGFTSEDDNNTNDASSTKDTASSLPQTPRKDEDWSDFGDTITQIQPGKIIQLNKYKEKQQDSEDDDDIDFGSFSNTIPNKGTITPSSSSSSSTTQPSMTQSSGTIKGLGTIRGLEKGGSIKRVNNTMNNIPSLNSIMSQFNNNNNNNNNNSSSNSNTPLGSSGNNLFNNFKSKGSQGVSGDEEDIDSIFDDVELPKNMELNLHKDIHRDDFNRLSGDEPHLETIRFFENDKDVVEEDWPDVNIPPSGIKKTNESRKSPPISKSHIEDYSDELSLTDSKPLQLKKPMLLADNPFGDDDSDWNDVSFPPDFRPSTPSQLLNSTNTKNLNLTPTADYSHQPKTPNTVISNKSMTTNSLNIPNSPSDHFRPVSPNSINTIFKKPPEIPSTPLTPYKLVERSSTDPTIKKK</sequence>
<dbReference type="GO" id="GO:0001100">
    <property type="term" value="P:negative regulation of exit from mitosis"/>
    <property type="evidence" value="ECO:0007669"/>
    <property type="project" value="InterPro"/>
</dbReference>
<gene>
    <name evidence="2" type="ORF">DLAC_04210</name>
</gene>
<keyword evidence="3" id="KW-1185">Reference proteome</keyword>
<accession>A0A151ZSL5</accession>
<feature type="region of interest" description="Disordered" evidence="1">
    <location>
        <begin position="411"/>
        <end position="466"/>
    </location>
</feature>
<evidence type="ECO:0000256" key="1">
    <source>
        <dbReference type="SAM" id="MobiDB-lite"/>
    </source>
</evidence>
<comment type="caution">
    <text evidence="2">The sequence shown here is derived from an EMBL/GenBank/DDBJ whole genome shotgun (WGS) entry which is preliminary data.</text>
</comment>
<dbReference type="FunCoup" id="A0A151ZSL5">
    <property type="interactions" value="738"/>
</dbReference>
<dbReference type="InterPro" id="IPR034586">
    <property type="entry name" value="Bfa1/Byr4"/>
</dbReference>
<feature type="compositionally biased region" description="Low complexity" evidence="1">
    <location>
        <begin position="436"/>
        <end position="459"/>
    </location>
</feature>
<dbReference type="PANTHER" id="PTHR35140:SF1">
    <property type="entry name" value="MITOTIC CHECK POINT PROTEIN BFA1"/>
    <property type="match status" value="1"/>
</dbReference>
<protein>
    <submittedName>
        <fullName evidence="2">Uncharacterized protein</fullName>
    </submittedName>
</protein>
<feature type="compositionally biased region" description="Polar residues" evidence="1">
    <location>
        <begin position="366"/>
        <end position="381"/>
    </location>
</feature>
<proteinExistence type="predicted"/>
<evidence type="ECO:0000313" key="2">
    <source>
        <dbReference type="EMBL" id="KYQ96895.1"/>
    </source>
</evidence>
<name>A0A151ZSL5_TIELA</name>
<feature type="region of interest" description="Disordered" evidence="1">
    <location>
        <begin position="318"/>
        <end position="394"/>
    </location>
</feature>
<reference evidence="2 3" key="1">
    <citation type="submission" date="2015-12" db="EMBL/GenBank/DDBJ databases">
        <title>Dictyostelia acquired genes for synthesis and detection of signals that induce cell-type specialization by lateral gene transfer from prokaryotes.</title>
        <authorList>
            <person name="Gloeckner G."/>
            <person name="Schaap P."/>
        </authorList>
    </citation>
    <scope>NUCLEOTIDE SEQUENCE [LARGE SCALE GENOMIC DNA]</scope>
    <source>
        <strain evidence="2 3">TK</strain>
    </source>
</reference>
<dbReference type="InParanoid" id="A0A151ZSL5"/>
<feature type="region of interest" description="Disordered" evidence="1">
    <location>
        <begin position="684"/>
        <end position="761"/>
    </location>
</feature>
<feature type="compositionally biased region" description="Low complexity" evidence="1">
    <location>
        <begin position="268"/>
        <end position="285"/>
    </location>
</feature>
<dbReference type="GO" id="GO:0005096">
    <property type="term" value="F:GTPase activator activity"/>
    <property type="evidence" value="ECO:0007669"/>
    <property type="project" value="InterPro"/>
</dbReference>
<feature type="compositionally biased region" description="Low complexity" evidence="1">
    <location>
        <begin position="489"/>
        <end position="520"/>
    </location>
</feature>
<feature type="compositionally biased region" description="Polar residues" evidence="1">
    <location>
        <begin position="687"/>
        <end position="717"/>
    </location>
</feature>
<organism evidence="2 3">
    <name type="scientific">Tieghemostelium lacteum</name>
    <name type="common">Slime mold</name>
    <name type="synonym">Dictyostelium lacteum</name>
    <dbReference type="NCBI Taxonomy" id="361077"/>
    <lineage>
        <taxon>Eukaryota</taxon>
        <taxon>Amoebozoa</taxon>
        <taxon>Evosea</taxon>
        <taxon>Eumycetozoa</taxon>
        <taxon>Dictyostelia</taxon>
        <taxon>Dictyosteliales</taxon>
        <taxon>Raperosteliaceae</taxon>
        <taxon>Tieghemostelium</taxon>
    </lineage>
</organism>
<dbReference type="PANTHER" id="PTHR35140">
    <property type="entry name" value="MITOTIC CHECK POINT PROTEIN BFA1"/>
    <property type="match status" value="1"/>
</dbReference>
<feature type="compositionally biased region" description="Polar residues" evidence="1">
    <location>
        <begin position="329"/>
        <end position="344"/>
    </location>
</feature>